<dbReference type="AlphaFoldDB" id="A0AAP5C5E1"/>
<protein>
    <submittedName>
        <fullName evidence="1">Uncharacterized protein</fullName>
    </submittedName>
</protein>
<comment type="caution">
    <text evidence="1">The sequence shown here is derived from an EMBL/GenBank/DDBJ whole genome shotgun (WGS) entry which is preliminary data.</text>
</comment>
<evidence type="ECO:0000313" key="1">
    <source>
        <dbReference type="EMBL" id="MDQ7953136.1"/>
    </source>
</evidence>
<dbReference type="Proteomes" id="UP001240529">
    <property type="component" value="Unassembled WGS sequence"/>
</dbReference>
<accession>A0AAP5C5E1</accession>
<evidence type="ECO:0000313" key="2">
    <source>
        <dbReference type="Proteomes" id="UP001240529"/>
    </source>
</evidence>
<proteinExistence type="predicted"/>
<gene>
    <name evidence="1" type="ORF">Q0031_15240</name>
</gene>
<organism evidence="1 2">
    <name type="scientific">Stenotrophomonas geniculata</name>
    <dbReference type="NCBI Taxonomy" id="86188"/>
    <lineage>
        <taxon>Bacteria</taxon>
        <taxon>Pseudomonadati</taxon>
        <taxon>Pseudomonadota</taxon>
        <taxon>Gammaproteobacteria</taxon>
        <taxon>Lysobacterales</taxon>
        <taxon>Lysobacteraceae</taxon>
        <taxon>Stenotrophomonas</taxon>
    </lineage>
</organism>
<dbReference type="EMBL" id="JAVIAC010000007">
    <property type="protein sequence ID" value="MDQ7953136.1"/>
    <property type="molecule type" value="Genomic_DNA"/>
</dbReference>
<reference evidence="1" key="1">
    <citation type="submission" date="2023-07" db="EMBL/GenBank/DDBJ databases">
        <authorList>
            <person name="Shahid S."/>
            <person name="Akbar M.Y."/>
            <person name="Ajmal W."/>
            <person name="Ansari A."/>
            <person name="Ghazanfar S."/>
        </authorList>
    </citation>
    <scope>NUCLEOTIDE SEQUENCE</scope>
    <source>
        <strain evidence="1">NIGAB</strain>
    </source>
</reference>
<name>A0AAP5C5E1_9GAMM</name>
<sequence>MSKKQTKKELHWSTLEIGTRQWKWARLFDPSICDVERNSHKQFFLDRGLPVPTLTDQPKPRF</sequence>
<dbReference type="RefSeq" id="WP_305730500.1">
    <property type="nucleotide sequence ID" value="NZ_JAUZEA010000007.1"/>
</dbReference>